<evidence type="ECO:0000256" key="1">
    <source>
        <dbReference type="ARBA" id="ARBA00004496"/>
    </source>
</evidence>
<feature type="transmembrane region" description="Helical" evidence="11">
    <location>
        <begin position="133"/>
        <end position="154"/>
    </location>
</feature>
<keyword evidence="8" id="KW-0267">Excision nuclease</keyword>
<proteinExistence type="predicted"/>
<evidence type="ECO:0000256" key="9">
    <source>
        <dbReference type="ARBA" id="ARBA00023125"/>
    </source>
</evidence>
<name>K1T508_9ZZZZ</name>
<keyword evidence="11" id="KW-1133">Transmembrane helix</keyword>
<feature type="non-terminal residue" evidence="12">
    <location>
        <position position="164"/>
    </location>
</feature>
<evidence type="ECO:0000256" key="5">
    <source>
        <dbReference type="ARBA" id="ARBA00022763"/>
    </source>
</evidence>
<dbReference type="EMBL" id="AJWZ01005877">
    <property type="protein sequence ID" value="EKC61360.1"/>
    <property type="molecule type" value="Genomic_DNA"/>
</dbReference>
<keyword evidence="10" id="KW-0234">DNA repair</keyword>
<dbReference type="GO" id="GO:0005524">
    <property type="term" value="F:ATP binding"/>
    <property type="evidence" value="ECO:0007669"/>
    <property type="project" value="UniProtKB-KW"/>
</dbReference>
<evidence type="ECO:0000256" key="3">
    <source>
        <dbReference type="ARBA" id="ARBA00022737"/>
    </source>
</evidence>
<keyword evidence="3" id="KW-0677">Repeat</keyword>
<dbReference type="PANTHER" id="PTHR43152:SF3">
    <property type="entry name" value="UVRABC SYSTEM PROTEIN A"/>
    <property type="match status" value="1"/>
</dbReference>
<dbReference type="PANTHER" id="PTHR43152">
    <property type="entry name" value="UVRABC SYSTEM PROTEIN A"/>
    <property type="match status" value="1"/>
</dbReference>
<evidence type="ECO:0000256" key="2">
    <source>
        <dbReference type="ARBA" id="ARBA00022490"/>
    </source>
</evidence>
<reference evidence="12" key="1">
    <citation type="journal article" date="2013" name="Environ. Microbiol.">
        <title>Microbiota from the distal guts of lean and obese adolescents exhibit partial functional redundancy besides clear differences in community structure.</title>
        <authorList>
            <person name="Ferrer M."/>
            <person name="Ruiz A."/>
            <person name="Lanza F."/>
            <person name="Haange S.B."/>
            <person name="Oberbach A."/>
            <person name="Till H."/>
            <person name="Bargiela R."/>
            <person name="Campoy C."/>
            <person name="Segura M.T."/>
            <person name="Richter M."/>
            <person name="von Bergen M."/>
            <person name="Seifert J."/>
            <person name="Suarez A."/>
        </authorList>
    </citation>
    <scope>NUCLEOTIDE SEQUENCE</scope>
</reference>
<dbReference type="GO" id="GO:0006281">
    <property type="term" value="P:DNA repair"/>
    <property type="evidence" value="ECO:0007669"/>
    <property type="project" value="UniProtKB-KW"/>
</dbReference>
<protein>
    <submittedName>
        <fullName evidence="12">Excinuclease ABC, A subunit</fullName>
    </submittedName>
</protein>
<dbReference type="GO" id="GO:0005737">
    <property type="term" value="C:cytoplasm"/>
    <property type="evidence" value="ECO:0007669"/>
    <property type="project" value="UniProtKB-SubCell"/>
</dbReference>
<evidence type="ECO:0000256" key="8">
    <source>
        <dbReference type="ARBA" id="ARBA00022881"/>
    </source>
</evidence>
<keyword evidence="2" id="KW-0963">Cytoplasm</keyword>
<keyword evidence="4" id="KW-0547">Nucleotide-binding</keyword>
<dbReference type="SUPFAM" id="SSF52540">
    <property type="entry name" value="P-loop containing nucleoside triphosphate hydrolases"/>
    <property type="match status" value="1"/>
</dbReference>
<keyword evidence="9" id="KW-0238">DNA-binding</keyword>
<organism evidence="12">
    <name type="scientific">human gut metagenome</name>
    <dbReference type="NCBI Taxonomy" id="408170"/>
    <lineage>
        <taxon>unclassified sequences</taxon>
        <taxon>metagenomes</taxon>
        <taxon>organismal metagenomes</taxon>
    </lineage>
</organism>
<comment type="subcellular location">
    <subcellularLocation>
        <location evidence="1">Cytoplasm</location>
    </subcellularLocation>
</comment>
<dbReference type="InterPro" id="IPR027417">
    <property type="entry name" value="P-loop_NTPase"/>
</dbReference>
<dbReference type="Gene3D" id="3.40.50.300">
    <property type="entry name" value="P-loop containing nucleotide triphosphate hydrolases"/>
    <property type="match status" value="1"/>
</dbReference>
<sequence length="164" mass="18316">MEEAKKMRPREYIKIRGANEHNLKNINVDIPRNELVVLTGMSGSGKSSLAFDTIYAEGQRRYMESLSSYARQFLGQMEKPNVDLLFNLAGHGFVVLVFGSVQFLILEGAMASEKNAVALTGFFSSLFHNLPRLLLTNVLFALPFAVIFGIFFLINTITGLNSMF</sequence>
<evidence type="ECO:0000256" key="7">
    <source>
        <dbReference type="ARBA" id="ARBA00022840"/>
    </source>
</evidence>
<evidence type="ECO:0000256" key="10">
    <source>
        <dbReference type="ARBA" id="ARBA00023204"/>
    </source>
</evidence>
<keyword evidence="11" id="KW-0812">Transmembrane</keyword>
<dbReference type="GO" id="GO:0004518">
    <property type="term" value="F:nuclease activity"/>
    <property type="evidence" value="ECO:0007669"/>
    <property type="project" value="UniProtKB-KW"/>
</dbReference>
<dbReference type="GO" id="GO:0003677">
    <property type="term" value="F:DNA binding"/>
    <property type="evidence" value="ECO:0007669"/>
    <property type="project" value="UniProtKB-KW"/>
</dbReference>
<evidence type="ECO:0000256" key="4">
    <source>
        <dbReference type="ARBA" id="ARBA00022741"/>
    </source>
</evidence>
<keyword evidence="5" id="KW-0227">DNA damage</keyword>
<keyword evidence="7" id="KW-0067">ATP-binding</keyword>
<gene>
    <name evidence="12" type="ORF">OBE_08516</name>
</gene>
<evidence type="ECO:0000256" key="6">
    <source>
        <dbReference type="ARBA" id="ARBA00022769"/>
    </source>
</evidence>
<keyword evidence="6" id="KW-0228">DNA excision</keyword>
<evidence type="ECO:0000256" key="11">
    <source>
        <dbReference type="SAM" id="Phobius"/>
    </source>
</evidence>
<accession>K1T508</accession>
<evidence type="ECO:0000313" key="12">
    <source>
        <dbReference type="EMBL" id="EKC61360.1"/>
    </source>
</evidence>
<feature type="transmembrane region" description="Helical" evidence="11">
    <location>
        <begin position="84"/>
        <end position="105"/>
    </location>
</feature>
<dbReference type="AlphaFoldDB" id="K1T508"/>
<comment type="caution">
    <text evidence="12">The sequence shown here is derived from an EMBL/GenBank/DDBJ whole genome shotgun (WGS) entry which is preliminary data.</text>
</comment>
<keyword evidence="11" id="KW-0472">Membrane</keyword>